<dbReference type="EMBL" id="AWEZ01000043">
    <property type="protein sequence ID" value="ERL08734.1"/>
    <property type="molecule type" value="Genomic_DNA"/>
</dbReference>
<feature type="domain" description="Calcineurin-like phosphoesterase" evidence="1">
    <location>
        <begin position="1"/>
        <end position="168"/>
    </location>
</feature>
<evidence type="ECO:0000313" key="2">
    <source>
        <dbReference type="EMBL" id="ERL08734.1"/>
    </source>
</evidence>
<dbReference type="RefSeq" id="WP_021725874.1">
    <property type="nucleotide sequence ID" value="NZ_AWEZ01000043.1"/>
</dbReference>
<dbReference type="PANTHER" id="PTHR12905">
    <property type="entry name" value="METALLOPHOSPHOESTERASE"/>
    <property type="match status" value="1"/>
</dbReference>
<dbReference type="PATRIC" id="fig|1125712.3.peg.979"/>
<dbReference type="Pfam" id="PF00149">
    <property type="entry name" value="Metallophos"/>
    <property type="match status" value="1"/>
</dbReference>
<name>U2T6Q4_9ACTN</name>
<dbReference type="InterPro" id="IPR051693">
    <property type="entry name" value="UPF0046_metallophosphoest"/>
</dbReference>
<dbReference type="SUPFAM" id="SSF56300">
    <property type="entry name" value="Metallo-dependent phosphatases"/>
    <property type="match status" value="1"/>
</dbReference>
<dbReference type="Proteomes" id="UP000016638">
    <property type="component" value="Unassembled WGS sequence"/>
</dbReference>
<reference evidence="2 3" key="1">
    <citation type="submission" date="2013-08" db="EMBL/GenBank/DDBJ databases">
        <authorList>
            <person name="Durkin A.S."/>
            <person name="Haft D.R."/>
            <person name="McCorrison J."/>
            <person name="Torralba M."/>
            <person name="Gillis M."/>
            <person name="Haft D.H."/>
            <person name="Methe B."/>
            <person name="Sutton G."/>
            <person name="Nelson K.E."/>
        </authorList>
    </citation>
    <scope>NUCLEOTIDE SEQUENCE [LARGE SCALE GENOMIC DNA]</scope>
    <source>
        <strain evidence="2 3">F0195</strain>
    </source>
</reference>
<dbReference type="eggNOG" id="COG2129">
    <property type="taxonomic scope" value="Bacteria"/>
</dbReference>
<gene>
    <name evidence="2" type="ORF">HMPREF1316_0352</name>
</gene>
<dbReference type="STRING" id="1125712.HMPREF1316_0352"/>
<evidence type="ECO:0000259" key="1">
    <source>
        <dbReference type="Pfam" id="PF00149"/>
    </source>
</evidence>
<keyword evidence="3" id="KW-1185">Reference proteome</keyword>
<dbReference type="PANTHER" id="PTHR12905:SF0">
    <property type="entry name" value="CALCINEURIN-LIKE PHOSPHOESTERASE DOMAIN-CONTAINING PROTEIN"/>
    <property type="match status" value="1"/>
</dbReference>
<protein>
    <submittedName>
        <fullName evidence="2">Calcineurin-like phosphoesterase family protein</fullName>
    </submittedName>
</protein>
<dbReference type="InterPro" id="IPR029052">
    <property type="entry name" value="Metallo-depent_PP-like"/>
</dbReference>
<proteinExistence type="predicted"/>
<dbReference type="OrthoDB" id="9783591at2"/>
<organism evidence="2 3">
    <name type="scientific">Olsenella profusa F0195</name>
    <dbReference type="NCBI Taxonomy" id="1125712"/>
    <lineage>
        <taxon>Bacteria</taxon>
        <taxon>Bacillati</taxon>
        <taxon>Actinomycetota</taxon>
        <taxon>Coriobacteriia</taxon>
        <taxon>Coriobacteriales</taxon>
        <taxon>Atopobiaceae</taxon>
        <taxon>Olsenella</taxon>
    </lineage>
</organism>
<sequence>MRILALSDVEEPWLYEYLDRDRLDEADLIISCGDLSADYLEFIVTMAHVPLLYVPGNHDEAYLTRAPGGCTSIDGRPWEDRGLRVFGMGGAMRYRVGPFLYSEAQMRRRMRKLKVRSELAQGVDILVTHAPPRGYGDLDDLAHHGFEAFNETLNRYRPTLMLHGHIHVQYGRIQRELIHPSGTRIINVCGSQLIEFPRRQERQP</sequence>
<comment type="caution">
    <text evidence="2">The sequence shown here is derived from an EMBL/GenBank/DDBJ whole genome shotgun (WGS) entry which is preliminary data.</text>
</comment>
<dbReference type="AlphaFoldDB" id="U2T6Q4"/>
<dbReference type="InterPro" id="IPR004843">
    <property type="entry name" value="Calcineurin-like_PHP"/>
</dbReference>
<accession>U2T6Q4</accession>
<dbReference type="Gene3D" id="3.60.21.10">
    <property type="match status" value="1"/>
</dbReference>
<evidence type="ECO:0000313" key="3">
    <source>
        <dbReference type="Proteomes" id="UP000016638"/>
    </source>
</evidence>